<name>A0A318RD59_WILLI</name>
<keyword evidence="1" id="KW-1133">Transmembrane helix</keyword>
<sequence length="109" mass="12103">MSVKQNQTFWRLWRSSLLWAIPASYLTCGLGFSIALTIGLIGDGYSDSLADYLSAVLIGFFFWGTVIFIGTCYIVIPLFSVLIAVLRYSWHHWRQRGAVDASGHGLPSG</sequence>
<feature type="transmembrane region" description="Helical" evidence="1">
    <location>
        <begin position="53"/>
        <end position="86"/>
    </location>
</feature>
<evidence type="ECO:0000313" key="2">
    <source>
        <dbReference type="EMBL" id="PYE11783.1"/>
    </source>
</evidence>
<evidence type="ECO:0000313" key="3">
    <source>
        <dbReference type="Proteomes" id="UP000247591"/>
    </source>
</evidence>
<organism evidence="2 3">
    <name type="scientific">Williamsia limnetica</name>
    <dbReference type="NCBI Taxonomy" id="882452"/>
    <lineage>
        <taxon>Bacteria</taxon>
        <taxon>Bacillati</taxon>
        <taxon>Actinomycetota</taxon>
        <taxon>Actinomycetes</taxon>
        <taxon>Mycobacteriales</taxon>
        <taxon>Nocardiaceae</taxon>
        <taxon>Williamsia</taxon>
    </lineage>
</organism>
<gene>
    <name evidence="2" type="ORF">DFR67_13129</name>
</gene>
<proteinExistence type="predicted"/>
<keyword evidence="1" id="KW-0472">Membrane</keyword>
<feature type="transmembrane region" description="Helical" evidence="1">
    <location>
        <begin position="12"/>
        <end position="41"/>
    </location>
</feature>
<accession>A0A318RD59</accession>
<protein>
    <submittedName>
        <fullName evidence="2">Uncharacterized protein</fullName>
    </submittedName>
</protein>
<comment type="caution">
    <text evidence="2">The sequence shown here is derived from an EMBL/GenBank/DDBJ whole genome shotgun (WGS) entry which is preliminary data.</text>
</comment>
<dbReference type="EMBL" id="QJSP01000031">
    <property type="protein sequence ID" value="PYE11783.1"/>
    <property type="molecule type" value="Genomic_DNA"/>
</dbReference>
<evidence type="ECO:0000256" key="1">
    <source>
        <dbReference type="SAM" id="Phobius"/>
    </source>
</evidence>
<keyword evidence="3" id="KW-1185">Reference proteome</keyword>
<dbReference type="AlphaFoldDB" id="A0A318RD59"/>
<dbReference type="Proteomes" id="UP000247591">
    <property type="component" value="Unassembled WGS sequence"/>
</dbReference>
<reference evidence="2 3" key="1">
    <citation type="submission" date="2018-06" db="EMBL/GenBank/DDBJ databases">
        <title>Genomic Encyclopedia of Type Strains, Phase IV (KMG-IV): sequencing the most valuable type-strain genomes for metagenomic binning, comparative biology and taxonomic classification.</title>
        <authorList>
            <person name="Goeker M."/>
        </authorList>
    </citation>
    <scope>NUCLEOTIDE SEQUENCE [LARGE SCALE GENOMIC DNA]</scope>
    <source>
        <strain evidence="2 3">DSM 45521</strain>
    </source>
</reference>
<keyword evidence="1" id="KW-0812">Transmembrane</keyword>